<dbReference type="AlphaFoldDB" id="A0A7I7WR62"/>
<evidence type="ECO:0000256" key="5">
    <source>
        <dbReference type="ARBA" id="ARBA00023157"/>
    </source>
</evidence>
<reference evidence="9 10" key="1">
    <citation type="journal article" date="2019" name="Emerg. Microbes Infect.">
        <title>Comprehensive subspecies identification of 175 nontuberculous mycobacteria species based on 7547 genomic profiles.</title>
        <authorList>
            <person name="Matsumoto Y."/>
            <person name="Kinjo T."/>
            <person name="Motooka D."/>
            <person name="Nabeya D."/>
            <person name="Jung N."/>
            <person name="Uechi K."/>
            <person name="Horii T."/>
            <person name="Iida T."/>
            <person name="Fujita J."/>
            <person name="Nakamura S."/>
        </authorList>
    </citation>
    <scope>NUCLEOTIDE SEQUENCE [LARGE SCALE GENOMIC DNA]</scope>
    <source>
        <strain evidence="9 10">JCM 12688</strain>
    </source>
</reference>
<dbReference type="GO" id="GO:0045454">
    <property type="term" value="P:cell redox homeostasis"/>
    <property type="evidence" value="ECO:0007669"/>
    <property type="project" value="TreeGrafter"/>
</dbReference>
<dbReference type="InterPro" id="IPR017937">
    <property type="entry name" value="Thioredoxin_CS"/>
</dbReference>
<dbReference type="EMBL" id="AP022608">
    <property type="protein sequence ID" value="BBZ19225.1"/>
    <property type="molecule type" value="Genomic_DNA"/>
</dbReference>
<dbReference type="InterPro" id="IPR036249">
    <property type="entry name" value="Thioredoxin-like_sf"/>
</dbReference>
<accession>A0A7I7WR62</accession>
<evidence type="ECO:0000256" key="7">
    <source>
        <dbReference type="SAM" id="Phobius"/>
    </source>
</evidence>
<comment type="similarity">
    <text evidence="2">Belongs to the thioredoxin family.</text>
</comment>
<feature type="domain" description="Thioredoxin" evidence="8">
    <location>
        <begin position="36"/>
        <end position="148"/>
    </location>
</feature>
<sequence length="148" mass="15768">MREEQRVAMSSSWVLVVVVLVAALGLAYVIGRLLTLRAGLLKASEDAANVDTSDLGLSETGPTVLHFSAEWCGPCAGVRQVVDQVCAELPGVAHVEIDMDANPEAARRLSVLSLPTTIIFDADGRPRFRTHGVPKPADLRSALEPLLA</sequence>
<dbReference type="GO" id="GO:0015035">
    <property type="term" value="F:protein-disulfide reductase activity"/>
    <property type="evidence" value="ECO:0007669"/>
    <property type="project" value="TreeGrafter"/>
</dbReference>
<gene>
    <name evidence="9" type="ORF">MGAD_35600</name>
</gene>
<proteinExistence type="inferred from homology"/>
<evidence type="ECO:0000313" key="9">
    <source>
        <dbReference type="EMBL" id="BBZ19225.1"/>
    </source>
</evidence>
<evidence type="ECO:0000256" key="4">
    <source>
        <dbReference type="ARBA" id="ARBA00022982"/>
    </source>
</evidence>
<dbReference type="Gene3D" id="3.40.30.10">
    <property type="entry name" value="Glutaredoxin"/>
    <property type="match status" value="1"/>
</dbReference>
<name>A0A7I7WR62_MYCGU</name>
<keyword evidence="7" id="KW-0472">Membrane</keyword>
<protein>
    <submittedName>
        <fullName evidence="9">Thiol reductase thioredoxin</fullName>
    </submittedName>
</protein>
<evidence type="ECO:0000259" key="8">
    <source>
        <dbReference type="PROSITE" id="PS51352"/>
    </source>
</evidence>
<dbReference type="PROSITE" id="PS51352">
    <property type="entry name" value="THIOREDOXIN_2"/>
    <property type="match status" value="1"/>
</dbReference>
<keyword evidence="4" id="KW-0249">Electron transport</keyword>
<keyword evidence="7" id="KW-0812">Transmembrane</keyword>
<keyword evidence="6" id="KW-0676">Redox-active center</keyword>
<keyword evidence="5" id="KW-1015">Disulfide bond</keyword>
<dbReference type="PANTHER" id="PTHR45663:SF11">
    <property type="entry name" value="GEO12009P1"/>
    <property type="match status" value="1"/>
</dbReference>
<evidence type="ECO:0000256" key="6">
    <source>
        <dbReference type="ARBA" id="ARBA00023284"/>
    </source>
</evidence>
<keyword evidence="3" id="KW-0813">Transport</keyword>
<evidence type="ECO:0000256" key="2">
    <source>
        <dbReference type="ARBA" id="ARBA00008987"/>
    </source>
</evidence>
<dbReference type="PANTHER" id="PTHR45663">
    <property type="entry name" value="GEO12009P1"/>
    <property type="match status" value="1"/>
</dbReference>
<organism evidence="9 10">
    <name type="scientific">Mycolicibacterium gadium</name>
    <name type="common">Mycobacterium gadium</name>
    <dbReference type="NCBI Taxonomy" id="1794"/>
    <lineage>
        <taxon>Bacteria</taxon>
        <taxon>Bacillati</taxon>
        <taxon>Actinomycetota</taxon>
        <taxon>Actinomycetes</taxon>
        <taxon>Mycobacteriales</taxon>
        <taxon>Mycobacteriaceae</taxon>
        <taxon>Mycolicibacterium</taxon>
    </lineage>
</organism>
<dbReference type="CDD" id="cd02947">
    <property type="entry name" value="TRX_family"/>
    <property type="match status" value="1"/>
</dbReference>
<evidence type="ECO:0000256" key="3">
    <source>
        <dbReference type="ARBA" id="ARBA00022448"/>
    </source>
</evidence>
<keyword evidence="7" id="KW-1133">Transmembrane helix</keyword>
<evidence type="ECO:0000313" key="10">
    <source>
        <dbReference type="Proteomes" id="UP000466187"/>
    </source>
</evidence>
<dbReference type="PROSITE" id="PS00194">
    <property type="entry name" value="THIOREDOXIN_1"/>
    <property type="match status" value="1"/>
</dbReference>
<dbReference type="Pfam" id="PF00085">
    <property type="entry name" value="Thioredoxin"/>
    <property type="match status" value="1"/>
</dbReference>
<dbReference type="GO" id="GO:0005829">
    <property type="term" value="C:cytosol"/>
    <property type="evidence" value="ECO:0007669"/>
    <property type="project" value="TreeGrafter"/>
</dbReference>
<feature type="transmembrane region" description="Helical" evidence="7">
    <location>
        <begin position="12"/>
        <end position="34"/>
    </location>
</feature>
<dbReference type="SUPFAM" id="SSF52833">
    <property type="entry name" value="Thioredoxin-like"/>
    <property type="match status" value="1"/>
</dbReference>
<dbReference type="Proteomes" id="UP000466187">
    <property type="component" value="Chromosome"/>
</dbReference>
<evidence type="ECO:0000256" key="1">
    <source>
        <dbReference type="ARBA" id="ARBA00003318"/>
    </source>
</evidence>
<dbReference type="KEGG" id="mgad:MGAD_35600"/>
<comment type="function">
    <text evidence="1">Participates in various redox reactions through the reversible oxidation of its active center dithiol to a disulfide and catalyzes dithiol-disulfide exchange reactions.</text>
</comment>
<dbReference type="InterPro" id="IPR013766">
    <property type="entry name" value="Thioredoxin_domain"/>
</dbReference>